<reference evidence="1" key="1">
    <citation type="journal article" date="2014" name="Int. J. Syst. Evol. Microbiol.">
        <title>Complete genome sequence of Corynebacterium casei LMG S-19264T (=DSM 44701T), isolated from a smear-ripened cheese.</title>
        <authorList>
            <consortium name="US DOE Joint Genome Institute (JGI-PGF)"/>
            <person name="Walter F."/>
            <person name="Albersmeier A."/>
            <person name="Kalinowski J."/>
            <person name="Ruckert C."/>
        </authorList>
    </citation>
    <scope>NUCLEOTIDE SEQUENCE</scope>
    <source>
        <strain evidence="1">CGMCC 1.15493</strain>
    </source>
</reference>
<dbReference type="EMBL" id="BMJJ01000009">
    <property type="protein sequence ID" value="GGD30741.1"/>
    <property type="molecule type" value="Genomic_DNA"/>
</dbReference>
<evidence type="ECO:0008006" key="3">
    <source>
        <dbReference type="Google" id="ProtNLM"/>
    </source>
</evidence>
<protein>
    <recommendedName>
        <fullName evidence="3">Phage tail tube protein</fullName>
    </recommendedName>
</protein>
<dbReference type="RefSeq" id="WP_188853527.1">
    <property type="nucleotide sequence ID" value="NZ_BMJJ01000009.1"/>
</dbReference>
<dbReference type="Proteomes" id="UP000613160">
    <property type="component" value="Unassembled WGS sequence"/>
</dbReference>
<name>A0A916Y4W7_9HYPH</name>
<comment type="caution">
    <text evidence="1">The sequence shown here is derived from an EMBL/GenBank/DDBJ whole genome shotgun (WGS) entry which is preliminary data.</text>
</comment>
<evidence type="ECO:0000313" key="2">
    <source>
        <dbReference type="Proteomes" id="UP000613160"/>
    </source>
</evidence>
<gene>
    <name evidence="1" type="ORF">GCM10011335_37240</name>
</gene>
<organism evidence="1 2">
    <name type="scientific">Aureimonas glaciei</name>
    <dbReference type="NCBI Taxonomy" id="1776957"/>
    <lineage>
        <taxon>Bacteria</taxon>
        <taxon>Pseudomonadati</taxon>
        <taxon>Pseudomonadota</taxon>
        <taxon>Alphaproteobacteria</taxon>
        <taxon>Hyphomicrobiales</taxon>
        <taxon>Aurantimonadaceae</taxon>
        <taxon>Aureimonas</taxon>
    </lineage>
</organism>
<reference evidence="1" key="2">
    <citation type="submission" date="2020-09" db="EMBL/GenBank/DDBJ databases">
        <authorList>
            <person name="Sun Q."/>
            <person name="Zhou Y."/>
        </authorList>
    </citation>
    <scope>NUCLEOTIDE SEQUENCE</scope>
    <source>
        <strain evidence="1">CGMCC 1.15493</strain>
    </source>
</reference>
<dbReference type="Pfam" id="PF06199">
    <property type="entry name" value="Phage_tail_2"/>
    <property type="match status" value="1"/>
</dbReference>
<evidence type="ECO:0000313" key="1">
    <source>
        <dbReference type="EMBL" id="GGD30741.1"/>
    </source>
</evidence>
<dbReference type="InterPro" id="IPR011855">
    <property type="entry name" value="Phgtail_TP901_1"/>
</dbReference>
<proteinExistence type="predicted"/>
<dbReference type="AlphaFoldDB" id="A0A916Y4W7"/>
<keyword evidence="2" id="KW-1185">Reference proteome</keyword>
<accession>A0A916Y4W7</accession>
<sequence>MAQPVTLRFGKMQVLLGDGAEPEVFAAPCGFTQKSFSRSKELNEVVVPDCDDPDAMAHTARDARSLSATISGSGVLAKSAYPIWKDAYESSESVNCKVVFDWGTPDTTTITQRFHLSSFEISADLGDRVQISVSMESDGAYTEVTA</sequence>